<keyword evidence="3" id="KW-1185">Reference proteome</keyword>
<sequence>MKNSRKILYGLSGALTGTSIILALLYLKEKSTEKKLGGKLVKVNYQFTKDFEV</sequence>
<accession>A0A1T4NW18</accession>
<dbReference type="AlphaFoldDB" id="A0A1T4NW18"/>
<dbReference type="Proteomes" id="UP000196365">
    <property type="component" value="Unassembled WGS sequence"/>
</dbReference>
<evidence type="ECO:0000313" key="2">
    <source>
        <dbReference type="EMBL" id="SJZ83423.1"/>
    </source>
</evidence>
<feature type="transmembrane region" description="Helical" evidence="1">
    <location>
        <begin position="7"/>
        <end position="27"/>
    </location>
</feature>
<evidence type="ECO:0000256" key="1">
    <source>
        <dbReference type="SAM" id="Phobius"/>
    </source>
</evidence>
<reference evidence="2 3" key="1">
    <citation type="submission" date="2017-02" db="EMBL/GenBank/DDBJ databases">
        <authorList>
            <person name="Peterson S.W."/>
        </authorList>
    </citation>
    <scope>NUCLEOTIDE SEQUENCE [LARGE SCALE GENOMIC DNA]</scope>
    <source>
        <strain evidence="2 3">DSM 15102</strain>
    </source>
</reference>
<keyword evidence="1" id="KW-0472">Membrane</keyword>
<dbReference type="OrthoDB" id="1768572at2"/>
<keyword evidence="1" id="KW-1133">Transmembrane helix</keyword>
<gene>
    <name evidence="2" type="ORF">SAMN02745973_01823</name>
</gene>
<protein>
    <submittedName>
        <fullName evidence="2">Uncharacterized protein</fullName>
    </submittedName>
</protein>
<dbReference type="RefSeq" id="WP_113801959.1">
    <property type="nucleotide sequence ID" value="NZ_FUWV01000013.1"/>
</dbReference>
<name>A0A1T4NW18_9FIRM</name>
<organism evidence="2 3">
    <name type="scientific">Garciella nitratireducens DSM 15102</name>
    <dbReference type="NCBI Taxonomy" id="1121911"/>
    <lineage>
        <taxon>Bacteria</taxon>
        <taxon>Bacillati</taxon>
        <taxon>Bacillota</taxon>
        <taxon>Clostridia</taxon>
        <taxon>Eubacteriales</taxon>
        <taxon>Eubacteriaceae</taxon>
        <taxon>Garciella</taxon>
    </lineage>
</organism>
<keyword evidence="1" id="KW-0812">Transmembrane</keyword>
<proteinExistence type="predicted"/>
<evidence type="ECO:0000313" key="3">
    <source>
        <dbReference type="Proteomes" id="UP000196365"/>
    </source>
</evidence>
<dbReference type="EMBL" id="FUWV01000013">
    <property type="protein sequence ID" value="SJZ83423.1"/>
    <property type="molecule type" value="Genomic_DNA"/>
</dbReference>